<feature type="domain" description="VOC" evidence="1">
    <location>
        <begin position="8"/>
        <end position="122"/>
    </location>
</feature>
<dbReference type="RefSeq" id="WP_193537529.1">
    <property type="nucleotide sequence ID" value="NZ_JADCLJ010000021.1"/>
</dbReference>
<keyword evidence="3" id="KW-1185">Reference proteome</keyword>
<comment type="caution">
    <text evidence="2">The sequence shown here is derived from an EMBL/GenBank/DDBJ whole genome shotgun (WGS) entry which is preliminary data.</text>
</comment>
<dbReference type="InterPro" id="IPR004360">
    <property type="entry name" value="Glyas_Fos-R_dOase_dom"/>
</dbReference>
<dbReference type="PROSITE" id="PS51819">
    <property type="entry name" value="VOC"/>
    <property type="match status" value="1"/>
</dbReference>
<name>A0ABR9QKY4_9BACI</name>
<organism evidence="2 3">
    <name type="scientific">Litchfieldia luteola</name>
    <dbReference type="NCBI Taxonomy" id="682179"/>
    <lineage>
        <taxon>Bacteria</taxon>
        <taxon>Bacillati</taxon>
        <taxon>Bacillota</taxon>
        <taxon>Bacilli</taxon>
        <taxon>Bacillales</taxon>
        <taxon>Bacillaceae</taxon>
        <taxon>Litchfieldia</taxon>
    </lineage>
</organism>
<gene>
    <name evidence="2" type="ORF">IMZ08_13965</name>
</gene>
<dbReference type="Proteomes" id="UP001516662">
    <property type="component" value="Unassembled WGS sequence"/>
</dbReference>
<dbReference type="Pfam" id="PF00903">
    <property type="entry name" value="Glyoxalase"/>
    <property type="match status" value="1"/>
</dbReference>
<proteinExistence type="predicted"/>
<evidence type="ECO:0000313" key="2">
    <source>
        <dbReference type="EMBL" id="MBE4909168.1"/>
    </source>
</evidence>
<evidence type="ECO:0000259" key="1">
    <source>
        <dbReference type="PROSITE" id="PS51819"/>
    </source>
</evidence>
<dbReference type="SUPFAM" id="SSF54593">
    <property type="entry name" value="Glyoxalase/Bleomycin resistance protein/Dihydroxybiphenyl dioxygenase"/>
    <property type="match status" value="1"/>
</dbReference>
<dbReference type="CDD" id="cd06587">
    <property type="entry name" value="VOC"/>
    <property type="match status" value="1"/>
</dbReference>
<dbReference type="EMBL" id="JADCLJ010000021">
    <property type="protein sequence ID" value="MBE4909168.1"/>
    <property type="molecule type" value="Genomic_DNA"/>
</dbReference>
<dbReference type="Gene3D" id="3.10.180.10">
    <property type="entry name" value="2,3-Dihydroxybiphenyl 1,2-Dioxygenase, domain 1"/>
    <property type="match status" value="1"/>
</dbReference>
<dbReference type="InterPro" id="IPR029068">
    <property type="entry name" value="Glyas_Bleomycin-R_OHBP_Dase"/>
</dbReference>
<reference evidence="2 3" key="1">
    <citation type="submission" date="2020-10" db="EMBL/GenBank/DDBJ databases">
        <title>Bacillus sp. HD4P25, an endophyte from a halophyte.</title>
        <authorList>
            <person name="Sun J.-Q."/>
        </authorList>
    </citation>
    <scope>NUCLEOTIDE SEQUENCE [LARGE SCALE GENOMIC DNA]</scope>
    <source>
        <strain evidence="2 3">YIM 93174</strain>
    </source>
</reference>
<sequence>MSDSFLEEIHYFRVPVKNLEQSITWYTETLGLQLRFSQDHLADLALKSGPLYVLVRADHDSRGHFTVNGQPEFSVGFTTSRIREFHTYLTTKDVQVEPIQEDMGHNFFYFYDPSGNKLQVHN</sequence>
<accession>A0ABR9QKY4</accession>
<dbReference type="InterPro" id="IPR037523">
    <property type="entry name" value="VOC_core"/>
</dbReference>
<evidence type="ECO:0000313" key="3">
    <source>
        <dbReference type="Proteomes" id="UP001516662"/>
    </source>
</evidence>
<protein>
    <submittedName>
        <fullName evidence="2">VOC family protein</fullName>
    </submittedName>
</protein>